<dbReference type="EMBL" id="PDLY01000003">
    <property type="protein sequence ID" value="MBA5727513.1"/>
    <property type="molecule type" value="Genomic_DNA"/>
</dbReference>
<name>A0ABR5ZT56_9PROT</name>
<dbReference type="Proteomes" id="UP000765338">
    <property type="component" value="Unassembled WGS sequence"/>
</dbReference>
<dbReference type="Pfam" id="PF02321">
    <property type="entry name" value="OEP"/>
    <property type="match status" value="2"/>
</dbReference>
<dbReference type="SUPFAM" id="SSF56954">
    <property type="entry name" value="Outer membrane efflux proteins (OEP)"/>
    <property type="match status" value="1"/>
</dbReference>
<keyword evidence="2" id="KW-0812">Transmembrane</keyword>
<evidence type="ECO:0000313" key="3">
    <source>
        <dbReference type="EMBL" id="MBA5727513.1"/>
    </source>
</evidence>
<comment type="subcellular location">
    <subcellularLocation>
        <location evidence="2">Cell membrane</location>
        <topology evidence="2">Lipid-anchor</topology>
    </subcellularLocation>
</comment>
<protein>
    <recommendedName>
        <fullName evidence="5">Efflux transporter outer membrane subunit</fullName>
    </recommendedName>
</protein>
<keyword evidence="4" id="KW-1185">Reference proteome</keyword>
<gene>
    <name evidence="3" type="ORF">CPA56_05905</name>
</gene>
<dbReference type="PROSITE" id="PS51257">
    <property type="entry name" value="PROKAR_LIPOPROTEIN"/>
    <property type="match status" value="1"/>
</dbReference>
<dbReference type="Gene3D" id="2.20.200.10">
    <property type="entry name" value="Outer membrane efflux proteins (OEP)"/>
    <property type="match status" value="1"/>
</dbReference>
<organism evidence="3 4">
    <name type="scientific">Bombella mellum</name>
    <dbReference type="NCBI Taxonomy" id="2039288"/>
    <lineage>
        <taxon>Bacteria</taxon>
        <taxon>Pseudomonadati</taxon>
        <taxon>Pseudomonadota</taxon>
        <taxon>Alphaproteobacteria</taxon>
        <taxon>Acetobacterales</taxon>
        <taxon>Acetobacteraceae</taxon>
        <taxon>Bombella</taxon>
    </lineage>
</organism>
<comment type="similarity">
    <text evidence="1 2">Belongs to the outer membrane factor (OMF) (TC 1.B.17) family.</text>
</comment>
<evidence type="ECO:0000256" key="2">
    <source>
        <dbReference type="RuleBase" id="RU362097"/>
    </source>
</evidence>
<keyword evidence="2" id="KW-0472">Membrane</keyword>
<dbReference type="PANTHER" id="PTHR30203">
    <property type="entry name" value="OUTER MEMBRANE CATION EFFLUX PROTEIN"/>
    <property type="match status" value="1"/>
</dbReference>
<dbReference type="PANTHER" id="PTHR30203:SF25">
    <property type="entry name" value="OUTER MEMBRANE PROTEIN-RELATED"/>
    <property type="match status" value="1"/>
</dbReference>
<proteinExistence type="inferred from homology"/>
<keyword evidence="2" id="KW-0449">Lipoprotein</keyword>
<reference evidence="3 4" key="1">
    <citation type="submission" date="2017-10" db="EMBL/GenBank/DDBJ databases">
        <authorList>
            <person name="Jakob F."/>
        </authorList>
    </citation>
    <scope>NUCLEOTIDE SEQUENCE [LARGE SCALE GENOMIC DNA]</scope>
    <source>
        <strain evidence="3 4">TMW 2.1889</strain>
    </source>
</reference>
<evidence type="ECO:0000313" key="4">
    <source>
        <dbReference type="Proteomes" id="UP000765338"/>
    </source>
</evidence>
<dbReference type="NCBIfam" id="TIGR01845">
    <property type="entry name" value="outer_NodT"/>
    <property type="match status" value="1"/>
</dbReference>
<sequence>MSMKGLSVCGRGKVAIWAMLGLVSLGGCVRMGPDYHTPKENDQPAAWQKAADVRERRSRGFTSPATVDVSWWQQWHDPVLNRLVERLSRENLDIRQAATRVLQARGQLKVVAAEGVPSLSWAGSYTWTQQSRKGFLTLAQPAPGSNLQYEQYANIGSASWDMDVFGRIRRLVEAGKARVDEQQAYARGIALARLADFVEAYLRLRAVQAQIVLTERHQALVRHDLALVLARQKEGAANDLEVAQARGQVEQTDSALPPLRDMQAALINTMGVMLDLPPRALEEDLLPVQPQLDVPVSVGVDVPSSLAQRRPDIMVADARLHAATAEVGAAKAAFYPDINLAGNLGTQSLSAGDFFMPAAKYFTLGPTVNVPIFEGGRLRGTLALKKAEQQEAALAYRQTVLNAWRDVDDAITRLAQLQLRHQHVAELVAQNRKAYRAARLQYEDGAVPFLEVDRAESMLLSSQVTLADMRMETTLAAVSLYRALGGGWQSVLAATGQRMTAEAGRADGGRSRAGR</sequence>
<evidence type="ECO:0008006" key="5">
    <source>
        <dbReference type="Google" id="ProtNLM"/>
    </source>
</evidence>
<comment type="caution">
    <text evidence="3">The sequence shown here is derived from an EMBL/GenBank/DDBJ whole genome shotgun (WGS) entry which is preliminary data.</text>
</comment>
<evidence type="ECO:0000256" key="1">
    <source>
        <dbReference type="ARBA" id="ARBA00007613"/>
    </source>
</evidence>
<dbReference type="Gene3D" id="1.20.1600.10">
    <property type="entry name" value="Outer membrane efflux proteins (OEP)"/>
    <property type="match status" value="1"/>
</dbReference>
<dbReference type="InterPro" id="IPR010131">
    <property type="entry name" value="MdtP/NodT-like"/>
</dbReference>
<keyword evidence="2" id="KW-1134">Transmembrane beta strand</keyword>
<keyword evidence="2" id="KW-0564">Palmitate</keyword>
<dbReference type="InterPro" id="IPR003423">
    <property type="entry name" value="OMP_efflux"/>
</dbReference>
<accession>A0ABR5ZT56</accession>